<proteinExistence type="predicted"/>
<accession>A0A4R0JJR0</accession>
<dbReference type="OrthoDB" id="3348334at2"/>
<dbReference type="EMBL" id="SJKD01000006">
    <property type="protein sequence ID" value="TCC46490.1"/>
    <property type="molecule type" value="Genomic_DNA"/>
</dbReference>
<dbReference type="Proteomes" id="UP000293342">
    <property type="component" value="Unassembled WGS sequence"/>
</dbReference>
<keyword evidence="2" id="KW-1185">Reference proteome</keyword>
<name>A0A4R0JJR0_9ACTN</name>
<reference evidence="1 2" key="1">
    <citation type="submission" date="2019-02" db="EMBL/GenBank/DDBJ databases">
        <title>Kribbella capetownensis sp. nov. and Kribbella speibonae sp. nov., isolated from soil.</title>
        <authorList>
            <person name="Curtis S.M."/>
            <person name="Norton I."/>
            <person name="Everest G.J."/>
            <person name="Meyers P.R."/>
        </authorList>
    </citation>
    <scope>NUCLEOTIDE SEQUENCE [LARGE SCALE GENOMIC DNA]</scope>
    <source>
        <strain evidence="1 2">YM53</strain>
    </source>
</reference>
<organism evidence="1 2">
    <name type="scientific">Kribbella capetownensis</name>
    <dbReference type="NCBI Taxonomy" id="1572659"/>
    <lineage>
        <taxon>Bacteria</taxon>
        <taxon>Bacillati</taxon>
        <taxon>Actinomycetota</taxon>
        <taxon>Actinomycetes</taxon>
        <taxon>Propionibacteriales</taxon>
        <taxon>Kribbellaceae</taxon>
        <taxon>Kribbella</taxon>
    </lineage>
</organism>
<comment type="caution">
    <text evidence="1">The sequence shown here is derived from an EMBL/GenBank/DDBJ whole genome shotgun (WGS) entry which is preliminary data.</text>
</comment>
<gene>
    <name evidence="1" type="ORF">E0H75_25810</name>
</gene>
<evidence type="ECO:0000313" key="2">
    <source>
        <dbReference type="Proteomes" id="UP000293342"/>
    </source>
</evidence>
<dbReference type="Pfam" id="PF24741">
    <property type="entry name" value="AlkZ-rel"/>
    <property type="match status" value="1"/>
</dbReference>
<dbReference type="InterPro" id="IPR056298">
    <property type="entry name" value="AlkZ-rel"/>
</dbReference>
<sequence length="256" mass="27754">MGIPSTSDAELGQARATRWWVRGRRIGSIERAAKFVDDVGFALLFPAPRTVVPSLWEAVAGEDEEPFGSGMGTNEQRVWTWKDELPRRGLAWYGAYLGSRGSFLSPELVKALYPAPGDPSDHLFLELSPTAHEIADAIAAEPLPSATLRALIGNKSRYQRAITELQRNLLVTTAGVHETGSGWPAALIALTCHQFDVGGGTDHTLAAERFLDTMVATTPGELARAFRWPVAQARALLEEQVDAGRATFDGVRYVAG</sequence>
<protein>
    <submittedName>
        <fullName evidence="1">Uncharacterized protein</fullName>
    </submittedName>
</protein>
<dbReference type="RefSeq" id="WP_131516236.1">
    <property type="nucleotide sequence ID" value="NZ_SJKD01000006.1"/>
</dbReference>
<evidence type="ECO:0000313" key="1">
    <source>
        <dbReference type="EMBL" id="TCC46490.1"/>
    </source>
</evidence>
<dbReference type="AlphaFoldDB" id="A0A4R0JJR0"/>